<dbReference type="Gene3D" id="1.10.220.160">
    <property type="match status" value="1"/>
</dbReference>
<comment type="catalytic activity">
    <reaction evidence="6">
        <text>L-lysyl-[histone] + S-adenosyl-L-methionine = N(6)-methyl-L-lysyl-[histone] + S-adenosyl-L-homocysteine + H(+)</text>
        <dbReference type="Rhea" id="RHEA:10024"/>
        <dbReference type="Rhea" id="RHEA-COMP:9845"/>
        <dbReference type="Rhea" id="RHEA-COMP:9846"/>
        <dbReference type="ChEBI" id="CHEBI:15378"/>
        <dbReference type="ChEBI" id="CHEBI:29969"/>
        <dbReference type="ChEBI" id="CHEBI:57856"/>
        <dbReference type="ChEBI" id="CHEBI:59789"/>
        <dbReference type="ChEBI" id="CHEBI:61929"/>
    </reaction>
    <physiologicalReaction direction="left-to-right" evidence="6">
        <dbReference type="Rhea" id="RHEA:10025"/>
    </physiologicalReaction>
</comment>
<evidence type="ECO:0000256" key="3">
    <source>
        <dbReference type="ARBA" id="ARBA00022691"/>
    </source>
</evidence>
<sequence>MSITPAEDVLTSALVELKAQNPSLGITKIHALLLKQHPDWAVSEKRTKKILKMEGLTSSAIPPDPNVVYPTSRLVPSLDVNKWTSKVRVKMFDKRKGKGLVATTDIQEGEMVWKEDPFVIAAEWDIYDLQVTGQACALCTTPFGDSPLVIPCPASSSSTAYCSARFCNRLCLARSAKVHPLLCQAQNPACAPLVKFIREREWMALNALTHCVSRVLLANQYDEATLRADWDVMKGLAALGMEERAKYSFNQAEPDRATWKKAHQLLVQAFKEPKNPADQKKLAKLLKKTLPLEVDQEFFEYDPGFLKNLGKMSLNLEAHGGLYTLHSHLNHSCAPNCSARHNEKRTALSRISIIAKRPIAPGEELTVTYVNPELPYRSRQDELQAWGFGSCKCDRCVGEEKTFQLKEVLEDGQPDMHDLARELKAGLGVM</sequence>
<feature type="domain" description="SET" evidence="7">
    <location>
        <begin position="85"/>
        <end position="370"/>
    </location>
</feature>
<dbReference type="Gene3D" id="6.10.140.2220">
    <property type="match status" value="1"/>
</dbReference>
<evidence type="ECO:0000256" key="1">
    <source>
        <dbReference type="ARBA" id="ARBA00022603"/>
    </source>
</evidence>
<evidence type="ECO:0000256" key="4">
    <source>
        <dbReference type="ARBA" id="ARBA00042380"/>
    </source>
</evidence>
<proteinExistence type="predicted"/>
<dbReference type="AlphaFoldDB" id="A0A9W8MC64"/>
<dbReference type="Proteomes" id="UP001140091">
    <property type="component" value="Unassembled WGS sequence"/>
</dbReference>
<dbReference type="GO" id="GO:0032259">
    <property type="term" value="P:methylation"/>
    <property type="evidence" value="ECO:0007669"/>
    <property type="project" value="UniProtKB-KW"/>
</dbReference>
<keyword evidence="3" id="KW-0949">S-adenosyl-L-methionine</keyword>
<dbReference type="Gene3D" id="2.170.270.10">
    <property type="entry name" value="SET domain"/>
    <property type="match status" value="1"/>
</dbReference>
<organism evidence="8 9">
    <name type="scientific">Candolleomyces eurysporus</name>
    <dbReference type="NCBI Taxonomy" id="2828524"/>
    <lineage>
        <taxon>Eukaryota</taxon>
        <taxon>Fungi</taxon>
        <taxon>Dikarya</taxon>
        <taxon>Basidiomycota</taxon>
        <taxon>Agaricomycotina</taxon>
        <taxon>Agaricomycetes</taxon>
        <taxon>Agaricomycetidae</taxon>
        <taxon>Agaricales</taxon>
        <taxon>Agaricineae</taxon>
        <taxon>Psathyrellaceae</taxon>
        <taxon>Candolleomyces</taxon>
    </lineage>
</organism>
<accession>A0A9W8MC64</accession>
<evidence type="ECO:0000313" key="8">
    <source>
        <dbReference type="EMBL" id="KAJ2925101.1"/>
    </source>
</evidence>
<dbReference type="PANTHER" id="PTHR46402">
    <property type="entry name" value="SET AND MYND DOMAIN-CONTAINING PROTEIN 5"/>
    <property type="match status" value="1"/>
</dbReference>
<feature type="non-terminal residue" evidence="8">
    <location>
        <position position="1"/>
    </location>
</feature>
<dbReference type="PROSITE" id="PS50280">
    <property type="entry name" value="SET"/>
    <property type="match status" value="1"/>
</dbReference>
<dbReference type="SMART" id="SM00317">
    <property type="entry name" value="SET"/>
    <property type="match status" value="1"/>
</dbReference>
<evidence type="ECO:0000256" key="5">
    <source>
        <dbReference type="ARBA" id="ARBA00044528"/>
    </source>
</evidence>
<comment type="caution">
    <text evidence="8">The sequence shown here is derived from an EMBL/GenBank/DDBJ whole genome shotgun (WGS) entry which is preliminary data.</text>
</comment>
<dbReference type="CDD" id="cd20071">
    <property type="entry name" value="SET_SMYD"/>
    <property type="match status" value="1"/>
</dbReference>
<dbReference type="Pfam" id="PF00856">
    <property type="entry name" value="SET"/>
    <property type="match status" value="1"/>
</dbReference>
<keyword evidence="2" id="KW-0808">Transferase</keyword>
<name>A0A9W8MC64_9AGAR</name>
<dbReference type="SUPFAM" id="SSF82199">
    <property type="entry name" value="SET domain"/>
    <property type="match status" value="1"/>
</dbReference>
<dbReference type="GO" id="GO:0045814">
    <property type="term" value="P:negative regulation of gene expression, epigenetic"/>
    <property type="evidence" value="ECO:0007669"/>
    <property type="project" value="TreeGrafter"/>
</dbReference>
<dbReference type="InterPro" id="IPR046341">
    <property type="entry name" value="SET_dom_sf"/>
</dbReference>
<dbReference type="PANTHER" id="PTHR46402:SF2">
    <property type="entry name" value="HISTONE-LYSINE N-TRIMETHYLTRANSFERASE SMYD5"/>
    <property type="match status" value="1"/>
</dbReference>
<reference evidence="8" key="1">
    <citation type="submission" date="2022-06" db="EMBL/GenBank/DDBJ databases">
        <title>Genome Sequence of Candolleomyces eurysporus.</title>
        <authorList>
            <person name="Buettner E."/>
        </authorList>
    </citation>
    <scope>NUCLEOTIDE SEQUENCE</scope>
    <source>
        <strain evidence="8">VTCC 930004</strain>
    </source>
</reference>
<gene>
    <name evidence="8" type="ORF">H1R20_g11993</name>
</gene>
<keyword evidence="9" id="KW-1185">Reference proteome</keyword>
<evidence type="ECO:0000259" key="7">
    <source>
        <dbReference type="PROSITE" id="PS50280"/>
    </source>
</evidence>
<evidence type="ECO:0000256" key="2">
    <source>
        <dbReference type="ARBA" id="ARBA00022679"/>
    </source>
</evidence>
<dbReference type="EMBL" id="JANBPK010001195">
    <property type="protein sequence ID" value="KAJ2925101.1"/>
    <property type="molecule type" value="Genomic_DNA"/>
</dbReference>
<protein>
    <recommendedName>
        <fullName evidence="5">Histone-lysine N-methyltransferase SET5</fullName>
    </recommendedName>
    <alternativeName>
        <fullName evidence="4">SET domain-containing protein 5</fullName>
    </alternativeName>
</protein>
<evidence type="ECO:0000313" key="9">
    <source>
        <dbReference type="Proteomes" id="UP001140091"/>
    </source>
</evidence>
<dbReference type="GO" id="GO:0042799">
    <property type="term" value="F:histone H4K20 methyltransferase activity"/>
    <property type="evidence" value="ECO:0007669"/>
    <property type="project" value="TreeGrafter"/>
</dbReference>
<dbReference type="OrthoDB" id="438641at2759"/>
<keyword evidence="1" id="KW-0489">Methyltransferase</keyword>
<evidence type="ECO:0000256" key="6">
    <source>
        <dbReference type="ARBA" id="ARBA00048619"/>
    </source>
</evidence>
<dbReference type="InterPro" id="IPR001214">
    <property type="entry name" value="SET_dom"/>
</dbReference>